<proteinExistence type="inferred from homology"/>
<dbReference type="AlphaFoldDB" id="A0A1M7SRF5"/>
<keyword evidence="5" id="KW-1015">Disulfide bond</keyword>
<evidence type="ECO:0000256" key="7">
    <source>
        <dbReference type="RuleBase" id="RU003880"/>
    </source>
</evidence>
<dbReference type="GO" id="GO:0005737">
    <property type="term" value="C:cytoplasm"/>
    <property type="evidence" value="ECO:0007669"/>
    <property type="project" value="InterPro"/>
</dbReference>
<protein>
    <recommendedName>
        <fullName evidence="7">Thioredoxin reductase</fullName>
        <ecNumber evidence="7">1.8.1.9</ecNumber>
    </recommendedName>
</protein>
<feature type="domain" description="FAD/NAD(P)-binding" evidence="9">
    <location>
        <begin position="5"/>
        <end position="294"/>
    </location>
</feature>
<reference evidence="10 11" key="1">
    <citation type="submission" date="2016-12" db="EMBL/GenBank/DDBJ databases">
        <authorList>
            <person name="Song W.-J."/>
            <person name="Kurnit D.M."/>
        </authorList>
    </citation>
    <scope>NUCLEOTIDE SEQUENCE [LARGE SCALE GENOMIC DNA]</scope>
    <source>
        <strain evidence="10 11">DSM 11393</strain>
    </source>
</reference>
<dbReference type="InterPro" id="IPR005982">
    <property type="entry name" value="Thioredox_Rdtase"/>
</dbReference>
<sequence length="310" mass="33690">MKSFDAIVIGGGPAGLTAALYLVRSGLKTAIVEKLIDGGQLHQTSAIDNYPGFPKGIQGYELSDLLSEHVNNPENPVVRFRDEVIEIIPQSDKQHLVKLSSEELLTKVVIVACGAKYRKLNIAKESEFIGKGISFCALCDGNFFRNQDIAVVGGGNSALEESLYLSKIVKKIYLIHRRDQFRGSKIYQEKVEKTANIEILYDSVIKELHGDNGLSGITVTNVKNGSERKIDLQGIFVFVGFEPSAGFLPKGIEVDSQGFIKTDQEMLTNIPGIFAAGDIRSKNCRQIATAVGDGACAANSAFSYLENLNA</sequence>
<comment type="subunit">
    <text evidence="7">Homodimer.</text>
</comment>
<dbReference type="InterPro" id="IPR023753">
    <property type="entry name" value="FAD/NAD-binding_dom"/>
</dbReference>
<evidence type="ECO:0000256" key="2">
    <source>
        <dbReference type="ARBA" id="ARBA00022630"/>
    </source>
</evidence>
<dbReference type="InterPro" id="IPR036188">
    <property type="entry name" value="FAD/NAD-bd_sf"/>
</dbReference>
<evidence type="ECO:0000313" key="11">
    <source>
        <dbReference type="Proteomes" id="UP000186469"/>
    </source>
</evidence>
<keyword evidence="2 7" id="KW-0285">Flavoprotein</keyword>
<keyword evidence="3 7" id="KW-0274">FAD</keyword>
<evidence type="ECO:0000259" key="9">
    <source>
        <dbReference type="Pfam" id="PF07992"/>
    </source>
</evidence>
<dbReference type="EC" id="1.8.1.9" evidence="7"/>
<keyword evidence="4 7" id="KW-0560">Oxidoreductase</keyword>
<dbReference type="RefSeq" id="WP_072696869.1">
    <property type="nucleotide sequence ID" value="NZ_FRDI01000004.1"/>
</dbReference>
<keyword evidence="8" id="KW-0521">NADP</keyword>
<evidence type="ECO:0000256" key="8">
    <source>
        <dbReference type="RuleBase" id="RU003881"/>
    </source>
</evidence>
<dbReference type="SUPFAM" id="SSF51905">
    <property type="entry name" value="FAD/NAD(P)-binding domain"/>
    <property type="match status" value="1"/>
</dbReference>
<name>A0A1M7SRF5_9BACT</name>
<evidence type="ECO:0000313" key="10">
    <source>
        <dbReference type="EMBL" id="SHN61075.1"/>
    </source>
</evidence>
<dbReference type="STRING" id="1121455.SAMN02745728_01187"/>
<dbReference type="Proteomes" id="UP000186469">
    <property type="component" value="Unassembled WGS sequence"/>
</dbReference>
<organism evidence="10 11">
    <name type="scientific">Desulfovibrio litoralis DSM 11393</name>
    <dbReference type="NCBI Taxonomy" id="1121455"/>
    <lineage>
        <taxon>Bacteria</taxon>
        <taxon>Pseudomonadati</taxon>
        <taxon>Thermodesulfobacteriota</taxon>
        <taxon>Desulfovibrionia</taxon>
        <taxon>Desulfovibrionales</taxon>
        <taxon>Desulfovibrionaceae</taxon>
        <taxon>Desulfovibrio</taxon>
    </lineage>
</organism>
<dbReference type="EMBL" id="FRDI01000004">
    <property type="protein sequence ID" value="SHN61075.1"/>
    <property type="molecule type" value="Genomic_DNA"/>
</dbReference>
<evidence type="ECO:0000256" key="6">
    <source>
        <dbReference type="ARBA" id="ARBA00023284"/>
    </source>
</evidence>
<evidence type="ECO:0000256" key="3">
    <source>
        <dbReference type="ARBA" id="ARBA00022827"/>
    </source>
</evidence>
<dbReference type="PRINTS" id="PR00368">
    <property type="entry name" value="FADPNR"/>
</dbReference>
<dbReference type="PRINTS" id="PR00469">
    <property type="entry name" value="PNDRDTASEII"/>
</dbReference>
<comment type="catalytic activity">
    <reaction evidence="7">
        <text>[thioredoxin]-dithiol + NADP(+) = [thioredoxin]-disulfide + NADPH + H(+)</text>
        <dbReference type="Rhea" id="RHEA:20345"/>
        <dbReference type="Rhea" id="RHEA-COMP:10698"/>
        <dbReference type="Rhea" id="RHEA-COMP:10700"/>
        <dbReference type="ChEBI" id="CHEBI:15378"/>
        <dbReference type="ChEBI" id="CHEBI:29950"/>
        <dbReference type="ChEBI" id="CHEBI:50058"/>
        <dbReference type="ChEBI" id="CHEBI:57783"/>
        <dbReference type="ChEBI" id="CHEBI:58349"/>
        <dbReference type="EC" id="1.8.1.9"/>
    </reaction>
</comment>
<evidence type="ECO:0000256" key="5">
    <source>
        <dbReference type="ARBA" id="ARBA00023157"/>
    </source>
</evidence>
<gene>
    <name evidence="10" type="ORF">SAMN02745728_01187</name>
</gene>
<dbReference type="OrthoDB" id="9806179at2"/>
<evidence type="ECO:0000256" key="1">
    <source>
        <dbReference type="ARBA" id="ARBA00009333"/>
    </source>
</evidence>
<comment type="cofactor">
    <cofactor evidence="8">
        <name>FAD</name>
        <dbReference type="ChEBI" id="CHEBI:57692"/>
    </cofactor>
    <text evidence="8">Binds 1 FAD per subunit.</text>
</comment>
<keyword evidence="6 7" id="KW-0676">Redox-active center</keyword>
<dbReference type="GO" id="GO:0004791">
    <property type="term" value="F:thioredoxin-disulfide reductase (NADPH) activity"/>
    <property type="evidence" value="ECO:0007669"/>
    <property type="project" value="UniProtKB-UniRule"/>
</dbReference>
<dbReference type="Gene3D" id="3.50.50.60">
    <property type="entry name" value="FAD/NAD(P)-binding domain"/>
    <property type="match status" value="2"/>
</dbReference>
<accession>A0A1M7SRF5</accession>
<dbReference type="InterPro" id="IPR008255">
    <property type="entry name" value="Pyr_nucl-diS_OxRdtase_2_AS"/>
</dbReference>
<keyword evidence="11" id="KW-1185">Reference proteome</keyword>
<dbReference type="PANTHER" id="PTHR48105">
    <property type="entry name" value="THIOREDOXIN REDUCTASE 1-RELATED-RELATED"/>
    <property type="match status" value="1"/>
</dbReference>
<dbReference type="InterPro" id="IPR050097">
    <property type="entry name" value="Ferredoxin-NADP_redctase_2"/>
</dbReference>
<comment type="similarity">
    <text evidence="1 7">Belongs to the class-II pyridine nucleotide-disulfide oxidoreductase family.</text>
</comment>
<dbReference type="Pfam" id="PF07992">
    <property type="entry name" value="Pyr_redox_2"/>
    <property type="match status" value="1"/>
</dbReference>
<dbReference type="GO" id="GO:0019430">
    <property type="term" value="P:removal of superoxide radicals"/>
    <property type="evidence" value="ECO:0007669"/>
    <property type="project" value="UniProtKB-UniRule"/>
</dbReference>
<evidence type="ECO:0000256" key="4">
    <source>
        <dbReference type="ARBA" id="ARBA00023002"/>
    </source>
</evidence>
<dbReference type="NCBIfam" id="TIGR01292">
    <property type="entry name" value="TRX_reduct"/>
    <property type="match status" value="1"/>
</dbReference>
<dbReference type="PROSITE" id="PS00573">
    <property type="entry name" value="PYRIDINE_REDOX_2"/>
    <property type="match status" value="1"/>
</dbReference>